<feature type="domain" description="Glycosyltransferase 2-like" evidence="1">
    <location>
        <begin position="9"/>
        <end position="169"/>
    </location>
</feature>
<dbReference type="InterPro" id="IPR001173">
    <property type="entry name" value="Glyco_trans_2-like"/>
</dbReference>
<evidence type="ECO:0000259" key="1">
    <source>
        <dbReference type="Pfam" id="PF00535"/>
    </source>
</evidence>
<evidence type="ECO:0000313" key="3">
    <source>
        <dbReference type="Proteomes" id="UP001157353"/>
    </source>
</evidence>
<comment type="caution">
    <text evidence="2">The sequence shown here is derived from an EMBL/GenBank/DDBJ whole genome shotgun (WGS) entry which is preliminary data.</text>
</comment>
<organism evidence="2 3">
    <name type="scientific">Psychromonas marina</name>
    <dbReference type="NCBI Taxonomy" id="88364"/>
    <lineage>
        <taxon>Bacteria</taxon>
        <taxon>Pseudomonadati</taxon>
        <taxon>Pseudomonadota</taxon>
        <taxon>Gammaproteobacteria</taxon>
        <taxon>Alteromonadales</taxon>
        <taxon>Psychromonadaceae</taxon>
        <taxon>Psychromonas</taxon>
    </lineage>
</organism>
<dbReference type="Pfam" id="PF00535">
    <property type="entry name" value="Glycos_transf_2"/>
    <property type="match status" value="1"/>
</dbReference>
<keyword evidence="3" id="KW-1185">Reference proteome</keyword>
<dbReference type="PANTHER" id="PTHR22916">
    <property type="entry name" value="GLYCOSYLTRANSFERASE"/>
    <property type="match status" value="1"/>
</dbReference>
<proteinExistence type="predicted"/>
<evidence type="ECO:0000313" key="2">
    <source>
        <dbReference type="EMBL" id="GLS89611.1"/>
    </source>
</evidence>
<dbReference type="InterPro" id="IPR029044">
    <property type="entry name" value="Nucleotide-diphossugar_trans"/>
</dbReference>
<dbReference type="Proteomes" id="UP001157353">
    <property type="component" value="Unassembled WGS sequence"/>
</dbReference>
<sequence length="257" mass="29742">MINKEPLVSVVIPSYNHQDYIAKSLESVFNQTYKNIEVIVIDDGSADNTLDVIKQFKQKYDFEYQTQSNMGVCRTLNKAISLSKGEYIALLASDDYWALDKIEKQVKLLNESAGSEFCFTQAKEFDDDKPDYSNIFPKKTLSGNVINKVFIRQHVPAGSMMFSRPLYDELGGFDETLKEEDWDFVIRCAAKTSFSSVKEPLFYYRSHATNIMKTRGRKEIFRQKALILSKNFNLVPPYIWLSSILIHYAYDIILKRQ</sequence>
<accession>A0ABQ6DXZ3</accession>
<gene>
    <name evidence="2" type="ORF">GCM10007916_06780</name>
</gene>
<reference evidence="3" key="1">
    <citation type="journal article" date="2019" name="Int. J. Syst. Evol. Microbiol.">
        <title>The Global Catalogue of Microorganisms (GCM) 10K type strain sequencing project: providing services to taxonomists for standard genome sequencing and annotation.</title>
        <authorList>
            <consortium name="The Broad Institute Genomics Platform"/>
            <consortium name="The Broad Institute Genome Sequencing Center for Infectious Disease"/>
            <person name="Wu L."/>
            <person name="Ma J."/>
        </authorList>
    </citation>
    <scope>NUCLEOTIDE SEQUENCE [LARGE SCALE GENOMIC DNA]</scope>
    <source>
        <strain evidence="3">NBRC 103166</strain>
    </source>
</reference>
<dbReference type="Gene3D" id="3.90.550.10">
    <property type="entry name" value="Spore Coat Polysaccharide Biosynthesis Protein SpsA, Chain A"/>
    <property type="match status" value="1"/>
</dbReference>
<dbReference type="EMBL" id="BSPQ01000001">
    <property type="protein sequence ID" value="GLS89611.1"/>
    <property type="molecule type" value="Genomic_DNA"/>
</dbReference>
<dbReference type="RefSeq" id="WP_284202724.1">
    <property type="nucleotide sequence ID" value="NZ_BSPQ01000001.1"/>
</dbReference>
<protein>
    <recommendedName>
        <fullName evidence="1">Glycosyltransferase 2-like domain-containing protein</fullName>
    </recommendedName>
</protein>
<name>A0ABQ6DXZ3_9GAMM</name>
<dbReference type="PANTHER" id="PTHR22916:SF3">
    <property type="entry name" value="UDP-GLCNAC:BETAGAL BETA-1,3-N-ACETYLGLUCOSAMINYLTRANSFERASE-LIKE PROTEIN 1"/>
    <property type="match status" value="1"/>
</dbReference>
<dbReference type="SUPFAM" id="SSF53448">
    <property type="entry name" value="Nucleotide-diphospho-sugar transferases"/>
    <property type="match status" value="1"/>
</dbReference>